<keyword evidence="6" id="KW-0131">Cell cycle</keyword>
<dbReference type="EMBL" id="HACM01009563">
    <property type="protein sequence ID" value="CRZ10005.1"/>
    <property type="molecule type" value="Transcribed_RNA"/>
</dbReference>
<dbReference type="GO" id="GO:0045842">
    <property type="term" value="P:positive regulation of mitotic metaphase/anaphase transition"/>
    <property type="evidence" value="ECO:0007669"/>
    <property type="project" value="TreeGrafter"/>
</dbReference>
<dbReference type="GO" id="GO:0031145">
    <property type="term" value="P:anaphase-promoting complex-dependent catabolic process"/>
    <property type="evidence" value="ECO:0007669"/>
    <property type="project" value="TreeGrafter"/>
</dbReference>
<dbReference type="GO" id="GO:0070979">
    <property type="term" value="P:protein K11-linked ubiquitination"/>
    <property type="evidence" value="ECO:0007669"/>
    <property type="project" value="TreeGrafter"/>
</dbReference>
<dbReference type="PANTHER" id="PTHR12830:SF9">
    <property type="entry name" value="ANAPHASE-PROMOTING COMPLEX SUBUNIT 5"/>
    <property type="match status" value="1"/>
</dbReference>
<feature type="non-terminal residue" evidence="8">
    <location>
        <position position="1"/>
    </location>
</feature>
<proteinExistence type="inferred from homology"/>
<evidence type="ECO:0000256" key="5">
    <source>
        <dbReference type="ARBA" id="ARBA00022786"/>
    </source>
</evidence>
<sequence>VGPVPQIRTGFPFGNRVYLIITMTTPAGITTARYVFDARVTPLNMALCTLAMYYTEMNERSGPLASLLLHLTQKSEHERQLTLSELELKLESLELHAASHYLHGILKGIESPDDVFELFADFERAISINTSGSEYPSPIHRSSPLGVFLREVSLAFNKLSFSEIANLHDEILEFRARTLAPALSRPKVLRNYLLSLIVEVEQSGGGKSYQDVEGSMSSLLALGAGLTPEIHYLRFLNCMFHREFEGALESLHVFFDLSGSQNQLAILTLALLHFHFGNENLAHQALQETIRIAQQNNDTNCLYRALAMLASLERVAHGYSAKALRLLQRCTFQAISEGRHAANRSALADLDANGFLYLTVAVLQGSTASHLASRHIWPLLQNSHACTNYIANDSQQSTMHARTLLLRASVWSSFSNRHLAALSAQCAISYAPKTESIAHRARYLINVADCPTAGSQRSRIQAQDCRESWSNNCENSTGSSCIINEKIDLIEAGIKIHDYRFAWDRVTDLLCICKKRREMEHKAHALLLQAKIQMESCQTVQYIPAVLQCSFVAAHLHSLSLTLMCTMNIAAIHIALNAPELALAILRRSLPEMLEQLPASSQSQAFVLMAKSMLAIRNRSKSPEKQNISLKEAIDFLNEARKFTVSPETLIEIYHLLALCWNAAGKTDKRDYYSHEFLKMQQIAV</sequence>
<keyword evidence="4" id="KW-0498">Mitosis</keyword>
<dbReference type="AlphaFoldDB" id="A0A0H5R784"/>
<accession>A0A0H5R784</accession>
<evidence type="ECO:0000256" key="4">
    <source>
        <dbReference type="ARBA" id="ARBA00022776"/>
    </source>
</evidence>
<dbReference type="InterPro" id="IPR026000">
    <property type="entry name" value="Apc5_dom"/>
</dbReference>
<name>A0A0H5R784_9EUKA</name>
<dbReference type="Pfam" id="PF12862">
    <property type="entry name" value="ANAPC5"/>
    <property type="match status" value="1"/>
</dbReference>
<evidence type="ECO:0000256" key="3">
    <source>
        <dbReference type="ARBA" id="ARBA00022618"/>
    </source>
</evidence>
<evidence type="ECO:0000259" key="7">
    <source>
        <dbReference type="Pfam" id="PF12862"/>
    </source>
</evidence>
<evidence type="ECO:0000313" key="8">
    <source>
        <dbReference type="EMBL" id="CRZ10005.1"/>
    </source>
</evidence>
<evidence type="ECO:0000256" key="6">
    <source>
        <dbReference type="ARBA" id="ARBA00023306"/>
    </source>
</evidence>
<evidence type="ECO:0000256" key="2">
    <source>
        <dbReference type="ARBA" id="ARBA00016066"/>
    </source>
</evidence>
<keyword evidence="3" id="KW-0132">Cell division</keyword>
<comment type="similarity">
    <text evidence="1">Belongs to the APC5 family.</text>
</comment>
<keyword evidence="5" id="KW-0833">Ubl conjugation pathway</keyword>
<evidence type="ECO:0000256" key="1">
    <source>
        <dbReference type="ARBA" id="ARBA00007450"/>
    </source>
</evidence>
<dbReference type="GO" id="GO:0005680">
    <property type="term" value="C:anaphase-promoting complex"/>
    <property type="evidence" value="ECO:0007669"/>
    <property type="project" value="InterPro"/>
</dbReference>
<dbReference type="GO" id="GO:0051301">
    <property type="term" value="P:cell division"/>
    <property type="evidence" value="ECO:0007669"/>
    <property type="project" value="UniProtKB-KW"/>
</dbReference>
<feature type="domain" description="Anaphase-promoting complex subunit 5" evidence="7">
    <location>
        <begin position="231"/>
        <end position="313"/>
    </location>
</feature>
<organism evidence="8">
    <name type="scientific">Spongospora subterranea</name>
    <dbReference type="NCBI Taxonomy" id="70186"/>
    <lineage>
        <taxon>Eukaryota</taxon>
        <taxon>Sar</taxon>
        <taxon>Rhizaria</taxon>
        <taxon>Endomyxa</taxon>
        <taxon>Phytomyxea</taxon>
        <taxon>Plasmodiophorida</taxon>
        <taxon>Plasmodiophoridae</taxon>
        <taxon>Spongospora</taxon>
    </lineage>
</organism>
<reference evidence="8" key="1">
    <citation type="submission" date="2015-04" db="EMBL/GenBank/DDBJ databases">
        <title>The genome sequence of the plant pathogenic Rhizarian Plasmodiophora brassicae reveals insights in its biotrophic life cycle and the origin of chitin synthesis.</title>
        <authorList>
            <person name="Schwelm A."/>
            <person name="Fogelqvist J."/>
            <person name="Knaust A."/>
            <person name="Julke S."/>
            <person name="Lilja T."/>
            <person name="Dhandapani V."/>
            <person name="Bonilla-Rosso G."/>
            <person name="Karlsson M."/>
            <person name="Shevchenko A."/>
            <person name="Choi S.R."/>
            <person name="Kim H.G."/>
            <person name="Park J.Y."/>
            <person name="Lim Y.P."/>
            <person name="Ludwig-Muller J."/>
            <person name="Dixelius C."/>
        </authorList>
    </citation>
    <scope>NUCLEOTIDE SEQUENCE</scope>
    <source>
        <tissue evidence="8">Potato root galls</tissue>
    </source>
</reference>
<protein>
    <recommendedName>
        <fullName evidence="2">Anaphase-promoting complex subunit 5</fullName>
    </recommendedName>
</protein>
<dbReference type="PANTHER" id="PTHR12830">
    <property type="entry name" value="ANAPHASE-PROMOTING COMPLEX SUBUNIT 5"/>
    <property type="match status" value="1"/>
</dbReference>
<dbReference type="InterPro" id="IPR037679">
    <property type="entry name" value="Apc5"/>
</dbReference>